<gene>
    <name evidence="2" type="ORF">MBJ925_LOCUS25230</name>
    <name evidence="3" type="ORF">SMN809_LOCUS10831</name>
</gene>
<dbReference type="EMBL" id="CAJNRE010013223">
    <property type="protein sequence ID" value="CAF2117360.1"/>
    <property type="molecule type" value="Genomic_DNA"/>
</dbReference>
<organism evidence="2 4">
    <name type="scientific">Rotaria magnacalcarata</name>
    <dbReference type="NCBI Taxonomy" id="392030"/>
    <lineage>
        <taxon>Eukaryota</taxon>
        <taxon>Metazoa</taxon>
        <taxon>Spiralia</taxon>
        <taxon>Gnathifera</taxon>
        <taxon>Rotifera</taxon>
        <taxon>Eurotatoria</taxon>
        <taxon>Bdelloidea</taxon>
        <taxon>Philodinida</taxon>
        <taxon>Philodinidae</taxon>
        <taxon>Rotaria</taxon>
    </lineage>
</organism>
<dbReference type="Pfam" id="PF03724">
    <property type="entry name" value="META"/>
    <property type="match status" value="1"/>
</dbReference>
<dbReference type="AlphaFoldDB" id="A0A816V1U0"/>
<dbReference type="Proteomes" id="UP000663824">
    <property type="component" value="Unassembled WGS sequence"/>
</dbReference>
<evidence type="ECO:0000313" key="3">
    <source>
        <dbReference type="EMBL" id="CAF3980551.1"/>
    </source>
</evidence>
<dbReference type="InterPro" id="IPR013320">
    <property type="entry name" value="ConA-like_dom_sf"/>
</dbReference>
<sequence length="301" mass="33873">MSWIVEQTENTSAVNVNGDTITCTNDGYYGSPINVMYKDPANQNGQYFWQVEFRELQESGGASIGLTTEHDFKGGWGLRAMKYLGNLSDGSGLLVSAFGEQISQNDKVGILLQLTSEDLKMYIFHNEKPLGLAFHVQAPYPKPLFPVVSFNANGKVKIYRSQEMPMSLERSSLEFTGINGNWKIIDYPQHRECVGYQFEIANENENRFSLHARVINSLNCHLQYNPANNQWKTSAIMSTLMAGPPEEMHKESLISSFISGIYRVETQGQHHLVIQTNNGDQARLERFAVPPPSPVTQNIFN</sequence>
<dbReference type="Gene3D" id="2.40.128.270">
    <property type="match status" value="1"/>
</dbReference>
<evidence type="ECO:0000259" key="1">
    <source>
        <dbReference type="PROSITE" id="PS50188"/>
    </source>
</evidence>
<dbReference type="InterPro" id="IPR043136">
    <property type="entry name" value="B30.2/SPRY_sf"/>
</dbReference>
<proteinExistence type="predicted"/>
<dbReference type="CDD" id="cd11709">
    <property type="entry name" value="SPRY"/>
    <property type="match status" value="1"/>
</dbReference>
<dbReference type="InterPro" id="IPR001870">
    <property type="entry name" value="B30.2/SPRY"/>
</dbReference>
<dbReference type="SUPFAM" id="SSF49899">
    <property type="entry name" value="Concanavalin A-like lectins/glucanases"/>
    <property type="match status" value="1"/>
</dbReference>
<evidence type="ECO:0000313" key="4">
    <source>
        <dbReference type="Proteomes" id="UP000663824"/>
    </source>
</evidence>
<dbReference type="EMBL" id="CAJOBI010003783">
    <property type="protein sequence ID" value="CAF3980551.1"/>
    <property type="molecule type" value="Genomic_DNA"/>
</dbReference>
<comment type="caution">
    <text evidence="2">The sequence shown here is derived from an EMBL/GenBank/DDBJ whole genome shotgun (WGS) entry which is preliminary data.</text>
</comment>
<reference evidence="2" key="1">
    <citation type="submission" date="2021-02" db="EMBL/GenBank/DDBJ databases">
        <authorList>
            <person name="Nowell W R."/>
        </authorList>
    </citation>
    <scope>NUCLEOTIDE SEQUENCE</scope>
</reference>
<evidence type="ECO:0000313" key="2">
    <source>
        <dbReference type="EMBL" id="CAF2117360.1"/>
    </source>
</evidence>
<dbReference type="InterPro" id="IPR005184">
    <property type="entry name" value="DUF306_Meta_HslJ"/>
</dbReference>
<dbReference type="PROSITE" id="PS50188">
    <property type="entry name" value="B302_SPRY"/>
    <property type="match status" value="1"/>
</dbReference>
<dbReference type="InterPro" id="IPR003877">
    <property type="entry name" value="SPRY_dom"/>
</dbReference>
<dbReference type="InterPro" id="IPR038670">
    <property type="entry name" value="HslJ-like_sf"/>
</dbReference>
<dbReference type="Pfam" id="PF00622">
    <property type="entry name" value="SPRY"/>
    <property type="match status" value="1"/>
</dbReference>
<protein>
    <recommendedName>
        <fullName evidence="1">B30.2/SPRY domain-containing protein</fullName>
    </recommendedName>
</protein>
<dbReference type="Proteomes" id="UP000676336">
    <property type="component" value="Unassembled WGS sequence"/>
</dbReference>
<dbReference type="Gene3D" id="2.60.120.920">
    <property type="match status" value="1"/>
</dbReference>
<name>A0A816V1U0_9BILA</name>
<accession>A0A816V1U0</accession>
<feature type="domain" description="B30.2/SPRY" evidence="1">
    <location>
        <begin position="1"/>
        <end position="166"/>
    </location>
</feature>